<evidence type="ECO:0000313" key="2">
    <source>
        <dbReference type="EMBL" id="VDI64187.1"/>
    </source>
</evidence>
<evidence type="ECO:0008006" key="4">
    <source>
        <dbReference type="Google" id="ProtNLM"/>
    </source>
</evidence>
<dbReference type="AlphaFoldDB" id="A0A8B6GHX3"/>
<evidence type="ECO:0000313" key="3">
    <source>
        <dbReference type="Proteomes" id="UP000596742"/>
    </source>
</evidence>
<dbReference type="OrthoDB" id="3439159at2759"/>
<keyword evidence="3" id="KW-1185">Reference proteome</keyword>
<evidence type="ECO:0000256" key="1">
    <source>
        <dbReference type="SAM" id="MobiDB-lite"/>
    </source>
</evidence>
<feature type="region of interest" description="Disordered" evidence="1">
    <location>
        <begin position="22"/>
        <end position="46"/>
    </location>
</feature>
<organism evidence="2 3">
    <name type="scientific">Mytilus galloprovincialis</name>
    <name type="common">Mediterranean mussel</name>
    <dbReference type="NCBI Taxonomy" id="29158"/>
    <lineage>
        <taxon>Eukaryota</taxon>
        <taxon>Metazoa</taxon>
        <taxon>Spiralia</taxon>
        <taxon>Lophotrochozoa</taxon>
        <taxon>Mollusca</taxon>
        <taxon>Bivalvia</taxon>
        <taxon>Autobranchia</taxon>
        <taxon>Pteriomorphia</taxon>
        <taxon>Mytilida</taxon>
        <taxon>Mytiloidea</taxon>
        <taxon>Mytilidae</taxon>
        <taxon>Mytilinae</taxon>
        <taxon>Mytilus</taxon>
    </lineage>
</organism>
<protein>
    <recommendedName>
        <fullName evidence="4">Peptidase A2 domain-containing protein</fullName>
    </recommendedName>
</protein>
<proteinExistence type="predicted"/>
<comment type="caution">
    <text evidence="2">The sequence shown here is derived from an EMBL/GenBank/DDBJ whole genome shotgun (WGS) entry which is preliminary data.</text>
</comment>
<dbReference type="Proteomes" id="UP000596742">
    <property type="component" value="Unassembled WGS sequence"/>
</dbReference>
<feature type="compositionally biased region" description="Polar residues" evidence="1">
    <location>
        <begin position="22"/>
        <end position="40"/>
    </location>
</feature>
<reference evidence="2" key="1">
    <citation type="submission" date="2018-11" db="EMBL/GenBank/DDBJ databases">
        <authorList>
            <person name="Alioto T."/>
            <person name="Alioto T."/>
        </authorList>
    </citation>
    <scope>NUCLEOTIDE SEQUENCE</scope>
</reference>
<gene>
    <name evidence="2" type="ORF">MGAL_10B054672</name>
</gene>
<accession>A0A8B6GHX3</accession>
<sequence>MKGMERKWRDEMEYMKDTINQIKKTGTSSQGRSQYRPRQNQGRDRSTWSAIIVTNKTTFNDVHKDKTTLNDVDTDTTECGKPVVCEEESVGNKNDNVFENNSVEKGQKTTVLSLELGDTPLVAAVDTAAEVTIISDKVFESLKKKPPMLRETVMHAAGRGMKMKTLVGLNFMVRYGVKVDLEKITFNIGGENVRNVPWTEETYTCCIQSSDWKEDCSSASFSSTCACKVRKPT</sequence>
<name>A0A8B6GHX3_MYTGA</name>
<dbReference type="EMBL" id="UYJE01008475">
    <property type="protein sequence ID" value="VDI64187.1"/>
    <property type="molecule type" value="Genomic_DNA"/>
</dbReference>